<dbReference type="EMBL" id="CP035806">
    <property type="protein sequence ID" value="QBE47528.1"/>
    <property type="molecule type" value="Genomic_DNA"/>
</dbReference>
<evidence type="ECO:0000256" key="6">
    <source>
        <dbReference type="ARBA" id="ARBA00023204"/>
    </source>
</evidence>
<accession>A0A4P6KCE8</accession>
<comment type="similarity">
    <text evidence="2 8">Belongs to the RecO family.</text>
</comment>
<dbReference type="Proteomes" id="UP000289260">
    <property type="component" value="Chromosome"/>
</dbReference>
<dbReference type="HAMAP" id="MF_00201">
    <property type="entry name" value="RecO"/>
    <property type="match status" value="1"/>
</dbReference>
<dbReference type="NCBIfam" id="TIGR00613">
    <property type="entry name" value="reco"/>
    <property type="match status" value="1"/>
</dbReference>
<evidence type="ECO:0000256" key="2">
    <source>
        <dbReference type="ARBA" id="ARBA00007452"/>
    </source>
</evidence>
<evidence type="ECO:0000256" key="3">
    <source>
        <dbReference type="ARBA" id="ARBA00021310"/>
    </source>
</evidence>
<dbReference type="Gene3D" id="1.20.1440.120">
    <property type="entry name" value="Recombination protein O, C-terminal domain"/>
    <property type="match status" value="1"/>
</dbReference>
<keyword evidence="5 8" id="KW-0233">DNA recombination</keyword>
<dbReference type="InterPro" id="IPR037278">
    <property type="entry name" value="ARFGAP/RecO"/>
</dbReference>
<evidence type="ECO:0000256" key="4">
    <source>
        <dbReference type="ARBA" id="ARBA00022763"/>
    </source>
</evidence>
<keyword evidence="11" id="KW-1185">Reference proteome</keyword>
<keyword evidence="4 8" id="KW-0227">DNA damage</keyword>
<dbReference type="InterPro" id="IPR003717">
    <property type="entry name" value="RecO"/>
</dbReference>
<proteinExistence type="inferred from homology"/>
<evidence type="ECO:0000259" key="9">
    <source>
        <dbReference type="Pfam" id="PF11967"/>
    </source>
</evidence>
<evidence type="ECO:0000256" key="5">
    <source>
        <dbReference type="ARBA" id="ARBA00023172"/>
    </source>
</evidence>
<dbReference type="KEGG" id="ltr:EVS81_00680"/>
<dbReference type="GO" id="GO:0006310">
    <property type="term" value="P:DNA recombination"/>
    <property type="evidence" value="ECO:0007669"/>
    <property type="project" value="UniProtKB-UniRule"/>
</dbReference>
<evidence type="ECO:0000256" key="7">
    <source>
        <dbReference type="ARBA" id="ARBA00033409"/>
    </source>
</evidence>
<dbReference type="Gene3D" id="2.40.50.140">
    <property type="entry name" value="Nucleic acid-binding proteins"/>
    <property type="match status" value="1"/>
</dbReference>
<evidence type="ECO:0000256" key="8">
    <source>
        <dbReference type="HAMAP-Rule" id="MF_00201"/>
    </source>
</evidence>
<sequence length="246" mass="26066">MRDNRGVPLYREEGVVLRTHKLGEADRIVTLLTRGRGLLRAVAKGVRRTSSKFGARLEPFMVADLQCFEGRTLDTITQAETLGAYGPSISADYDRYRAGSAIVETAERLAEGEVSRELYALLVGALRTLAAGRIPADLVRDGYLLRAMSLAGWTPGFGACVRCGAPGPHTAVAVQLGGSVCDSCRPPGSPRLDAGSVALLSALLAGDWEGALGASERERGQAAGIAAAYAQWHLERGLRSFSGPRA</sequence>
<protein>
    <recommendedName>
        <fullName evidence="3 8">DNA repair protein RecO</fullName>
    </recommendedName>
    <alternativeName>
        <fullName evidence="7 8">Recombination protein O</fullName>
    </alternativeName>
</protein>
<dbReference type="SUPFAM" id="SSF57863">
    <property type="entry name" value="ArfGap/RecO-like zinc finger"/>
    <property type="match status" value="1"/>
</dbReference>
<dbReference type="InterPro" id="IPR022572">
    <property type="entry name" value="DNA_rep/recomb_RecO_N"/>
</dbReference>
<dbReference type="OrthoDB" id="9812244at2"/>
<dbReference type="Pfam" id="PF11967">
    <property type="entry name" value="RecO_N"/>
    <property type="match status" value="1"/>
</dbReference>
<dbReference type="PANTHER" id="PTHR33991:SF1">
    <property type="entry name" value="DNA REPAIR PROTEIN RECO"/>
    <property type="match status" value="1"/>
</dbReference>
<evidence type="ECO:0000256" key="1">
    <source>
        <dbReference type="ARBA" id="ARBA00003065"/>
    </source>
</evidence>
<reference evidence="10 11" key="1">
    <citation type="submission" date="2019-02" db="EMBL/GenBank/DDBJ databases">
        <authorList>
            <person name="Sun L."/>
            <person name="Pan D."/>
            <person name="Wu X."/>
        </authorList>
    </citation>
    <scope>NUCLEOTIDE SEQUENCE [LARGE SCALE GENOMIC DNA]</scope>
    <source>
        <strain evidence="10 11">JW-1</strain>
    </source>
</reference>
<organism evidence="10 11">
    <name type="scientific">Leucobacter triazinivorans</name>
    <dbReference type="NCBI Taxonomy" id="1784719"/>
    <lineage>
        <taxon>Bacteria</taxon>
        <taxon>Bacillati</taxon>
        <taxon>Actinomycetota</taxon>
        <taxon>Actinomycetes</taxon>
        <taxon>Micrococcales</taxon>
        <taxon>Microbacteriaceae</taxon>
        <taxon>Leucobacter</taxon>
    </lineage>
</organism>
<keyword evidence="6 8" id="KW-0234">DNA repair</keyword>
<dbReference type="InterPro" id="IPR012340">
    <property type="entry name" value="NA-bd_OB-fold"/>
</dbReference>
<dbReference type="GO" id="GO:0043590">
    <property type="term" value="C:bacterial nucleoid"/>
    <property type="evidence" value="ECO:0007669"/>
    <property type="project" value="TreeGrafter"/>
</dbReference>
<dbReference type="InterPro" id="IPR042242">
    <property type="entry name" value="RecO_C"/>
</dbReference>
<dbReference type="Pfam" id="PF02565">
    <property type="entry name" value="RecO_C"/>
    <property type="match status" value="1"/>
</dbReference>
<evidence type="ECO:0000313" key="10">
    <source>
        <dbReference type="EMBL" id="QBE47528.1"/>
    </source>
</evidence>
<evidence type="ECO:0000313" key="11">
    <source>
        <dbReference type="Proteomes" id="UP000289260"/>
    </source>
</evidence>
<dbReference type="GO" id="GO:0006302">
    <property type="term" value="P:double-strand break repair"/>
    <property type="evidence" value="ECO:0007669"/>
    <property type="project" value="TreeGrafter"/>
</dbReference>
<feature type="domain" description="DNA replication/recombination mediator RecO N-terminal" evidence="9">
    <location>
        <begin position="10"/>
        <end position="84"/>
    </location>
</feature>
<name>A0A4P6KCE8_9MICO</name>
<gene>
    <name evidence="8 10" type="primary">recO</name>
    <name evidence="10" type="ORF">EVS81_00680</name>
</gene>
<comment type="function">
    <text evidence="1 8">Involved in DNA repair and RecF pathway recombination.</text>
</comment>
<dbReference type="PANTHER" id="PTHR33991">
    <property type="entry name" value="DNA REPAIR PROTEIN RECO"/>
    <property type="match status" value="1"/>
</dbReference>
<dbReference type="SUPFAM" id="SSF50249">
    <property type="entry name" value="Nucleic acid-binding proteins"/>
    <property type="match status" value="1"/>
</dbReference>
<dbReference type="AlphaFoldDB" id="A0A4P6KCE8"/>